<dbReference type="EMBL" id="CP001769">
    <property type="protein sequence ID" value="ADB40901.1"/>
    <property type="molecule type" value="Genomic_DNA"/>
</dbReference>
<keyword evidence="4" id="KW-1185">Reference proteome</keyword>
<dbReference type="eggNOG" id="COG1404">
    <property type="taxonomic scope" value="Bacteria"/>
</dbReference>
<sequence>MKAILTLAVCCLSLLTFAQTVPQALRIQVSYDKGGQHLEQAVETIVAVNTVGKASTVAYQAGRSITLLPGFQASQGSLFTADIKPVASRGNELSLQLKAYPNPFDESTMIDYYLPAEGKVTIVIIDAQGKIINQLIKDENQSAGKHQIEWNATALKAGMYVPIIEHNQKKVVGRLVKK</sequence>
<dbReference type="Proteomes" id="UP000002028">
    <property type="component" value="Chromosome"/>
</dbReference>
<dbReference type="HOGENOM" id="CLU_127574_0_0_10"/>
<dbReference type="STRING" id="504472.Slin_4923"/>
<evidence type="ECO:0000256" key="1">
    <source>
        <dbReference type="SAM" id="SignalP"/>
    </source>
</evidence>
<dbReference type="Gene3D" id="2.60.40.4070">
    <property type="match status" value="1"/>
</dbReference>
<name>D2QRJ6_SPILD</name>
<dbReference type="InterPro" id="IPR055015">
    <property type="entry name" value="GCX_COOH"/>
</dbReference>
<dbReference type="AlphaFoldDB" id="D2QRJ6"/>
<evidence type="ECO:0000313" key="3">
    <source>
        <dbReference type="EMBL" id="ADB40901.1"/>
    </source>
</evidence>
<accession>D2QRJ6</accession>
<dbReference type="RefSeq" id="WP_012929402.1">
    <property type="nucleotide sequence ID" value="NC_013730.1"/>
</dbReference>
<proteinExistence type="predicted"/>
<organism evidence="3 4">
    <name type="scientific">Spirosoma linguale (strain ATCC 33905 / DSM 74 / LMG 10896 / Claus 1)</name>
    <dbReference type="NCBI Taxonomy" id="504472"/>
    <lineage>
        <taxon>Bacteria</taxon>
        <taxon>Pseudomonadati</taxon>
        <taxon>Bacteroidota</taxon>
        <taxon>Cytophagia</taxon>
        <taxon>Cytophagales</taxon>
        <taxon>Cytophagaceae</taxon>
        <taxon>Spirosoma</taxon>
    </lineage>
</organism>
<dbReference type="KEGG" id="sli:Slin_4923"/>
<gene>
    <name evidence="3" type="ordered locus">Slin_4923</name>
</gene>
<protein>
    <recommendedName>
        <fullName evidence="2">Secretion system C-terminal sorting domain-containing protein</fullName>
    </recommendedName>
</protein>
<keyword evidence="1" id="KW-0732">Signal</keyword>
<evidence type="ECO:0000313" key="4">
    <source>
        <dbReference type="Proteomes" id="UP000002028"/>
    </source>
</evidence>
<evidence type="ECO:0000259" key="2">
    <source>
        <dbReference type="Pfam" id="PF18962"/>
    </source>
</evidence>
<feature type="signal peptide" evidence="1">
    <location>
        <begin position="1"/>
        <end position="18"/>
    </location>
</feature>
<feature type="domain" description="Secretion system C-terminal sorting" evidence="2">
    <location>
        <begin position="100"/>
        <end position="174"/>
    </location>
</feature>
<reference evidence="3 4" key="1">
    <citation type="journal article" date="2010" name="Stand. Genomic Sci.">
        <title>Complete genome sequence of Spirosoma linguale type strain (1).</title>
        <authorList>
            <person name="Lail K."/>
            <person name="Sikorski J."/>
            <person name="Saunders E."/>
            <person name="Lapidus A."/>
            <person name="Glavina Del Rio T."/>
            <person name="Copeland A."/>
            <person name="Tice H."/>
            <person name="Cheng J.-F."/>
            <person name="Lucas S."/>
            <person name="Nolan M."/>
            <person name="Bruce D."/>
            <person name="Goodwin L."/>
            <person name="Pitluck S."/>
            <person name="Ivanova N."/>
            <person name="Mavromatis K."/>
            <person name="Ovchinnikova G."/>
            <person name="Pati A."/>
            <person name="Chen A."/>
            <person name="Palaniappan K."/>
            <person name="Land M."/>
            <person name="Hauser L."/>
            <person name="Chang Y.-J."/>
            <person name="Jeffries C.D."/>
            <person name="Chain P."/>
            <person name="Brettin T."/>
            <person name="Detter J.C."/>
            <person name="Schuetze A."/>
            <person name="Rohde M."/>
            <person name="Tindall B.J."/>
            <person name="Goeker M."/>
            <person name="Bristow J."/>
            <person name="Eisen J.A."/>
            <person name="Markowitz V."/>
            <person name="Hugenholtz P."/>
            <person name="Kyrpides N.C."/>
            <person name="Klenk H.-P."/>
            <person name="Chen F."/>
        </authorList>
    </citation>
    <scope>NUCLEOTIDE SEQUENCE [LARGE SCALE GENOMIC DNA]</scope>
    <source>
        <strain evidence="4">ATCC 33905 / DSM 74 / LMG 10896 / Claus 1</strain>
    </source>
</reference>
<dbReference type="NCBIfam" id="NF045639">
    <property type="entry name" value="GCX_COOH"/>
    <property type="match status" value="1"/>
</dbReference>
<dbReference type="Pfam" id="PF18962">
    <property type="entry name" value="Por_Secre_tail"/>
    <property type="match status" value="1"/>
</dbReference>
<dbReference type="NCBIfam" id="TIGR04183">
    <property type="entry name" value="Por_Secre_tail"/>
    <property type="match status" value="1"/>
</dbReference>
<feature type="chain" id="PRO_5003035898" description="Secretion system C-terminal sorting domain-containing protein" evidence="1">
    <location>
        <begin position="19"/>
        <end position="178"/>
    </location>
</feature>
<dbReference type="InterPro" id="IPR026444">
    <property type="entry name" value="Secre_tail"/>
</dbReference>